<evidence type="ECO:0000313" key="10">
    <source>
        <dbReference type="EMBL" id="NJC32673.1"/>
    </source>
</evidence>
<dbReference type="PANTHER" id="PTHR41523">
    <property type="entry name" value="TWO-COMPONENT SYSTEM SENSOR PROTEIN"/>
    <property type="match status" value="1"/>
</dbReference>
<dbReference type="GO" id="GO:0016301">
    <property type="term" value="F:kinase activity"/>
    <property type="evidence" value="ECO:0007669"/>
    <property type="project" value="UniProtKB-KW"/>
</dbReference>
<proteinExistence type="predicted"/>
<evidence type="ECO:0000259" key="9">
    <source>
        <dbReference type="Pfam" id="PF07568"/>
    </source>
</evidence>
<keyword evidence="8" id="KW-0812">Transmembrane</keyword>
<keyword evidence="6 10" id="KW-0418">Kinase</keyword>
<organism evidence="10 11">
    <name type="scientific">Sphingomonas jejuensis</name>
    <dbReference type="NCBI Taxonomy" id="904715"/>
    <lineage>
        <taxon>Bacteria</taxon>
        <taxon>Pseudomonadati</taxon>
        <taxon>Pseudomonadota</taxon>
        <taxon>Alphaproteobacteria</taxon>
        <taxon>Sphingomonadales</taxon>
        <taxon>Sphingomonadaceae</taxon>
        <taxon>Sphingomonas</taxon>
    </lineage>
</organism>
<evidence type="ECO:0000256" key="5">
    <source>
        <dbReference type="ARBA" id="ARBA00022741"/>
    </source>
</evidence>
<keyword evidence="4" id="KW-0808">Transferase</keyword>
<evidence type="ECO:0000256" key="4">
    <source>
        <dbReference type="ARBA" id="ARBA00022679"/>
    </source>
</evidence>
<evidence type="ECO:0000256" key="2">
    <source>
        <dbReference type="ARBA" id="ARBA00012438"/>
    </source>
</evidence>
<dbReference type="RefSeq" id="WP_167952026.1">
    <property type="nucleotide sequence ID" value="NZ_JAATJE010000001.1"/>
</dbReference>
<comment type="caution">
    <text evidence="10">The sequence shown here is derived from an EMBL/GenBank/DDBJ whole genome shotgun (WGS) entry which is preliminary data.</text>
</comment>
<dbReference type="EMBL" id="JAATJE010000001">
    <property type="protein sequence ID" value="NJC32673.1"/>
    <property type="molecule type" value="Genomic_DNA"/>
</dbReference>
<keyword evidence="5" id="KW-0547">Nucleotide-binding</keyword>
<name>A0ABX0XH69_9SPHN</name>
<dbReference type="Gene3D" id="3.30.450.20">
    <property type="entry name" value="PAS domain"/>
    <property type="match status" value="1"/>
</dbReference>
<keyword evidence="8" id="KW-0472">Membrane</keyword>
<evidence type="ECO:0000256" key="6">
    <source>
        <dbReference type="ARBA" id="ARBA00022777"/>
    </source>
</evidence>
<keyword evidence="7" id="KW-0067">ATP-binding</keyword>
<evidence type="ECO:0000256" key="8">
    <source>
        <dbReference type="SAM" id="Phobius"/>
    </source>
</evidence>
<keyword evidence="3" id="KW-0597">Phosphoprotein</keyword>
<accession>A0ABX0XH69</accession>
<dbReference type="Proteomes" id="UP000734218">
    <property type="component" value="Unassembled WGS sequence"/>
</dbReference>
<dbReference type="EC" id="2.7.13.3" evidence="2"/>
<evidence type="ECO:0000256" key="7">
    <source>
        <dbReference type="ARBA" id="ARBA00022840"/>
    </source>
</evidence>
<evidence type="ECO:0000313" key="11">
    <source>
        <dbReference type="Proteomes" id="UP000734218"/>
    </source>
</evidence>
<sequence length="515" mass="55359">MRRVANLSTGFKLFLLLSLALLPPAMIVFFAAVQSIRDSRNDRMVAESQALDEASARLAARLASDVVALRIAANSRAASTRPAGSAALRAECDRTEQLLSAGGRITSLGIVTANGSVACGTVPVQFRGPLPPNSIRRTIAVEDGALIVSIGGQRATTVVSYPAATLANIARPGLSNLSDFALVLMDRQRRLPLVDEIREGGAGRRKSLDHALGQGDLRLQLRSVAPALTPDQILLMLLPIVMWLAAAGLGWLAVDRLLLRPLARLRTAVGAYRPGEIVDFKHDGSAVAREIIDLGDTFRDITDTVSRHEGQLEDALANQRKLTREVHHRVKNNLQVVASLINIHARGVQAGEAADAYATIQRRVDALAVVHRNHYAEMEVNLGVAIRPLVGEISSNLRATAPPVASRMAIQVDVAPLNVTQDVAVPLAFMITELVELAMASEAAPRIAIKVEPDEPGRARLTVRSAALVSGPDLEERVAARYGRVLEGLARQLRTKLRRDPDGGSFSIDFALLQK</sequence>
<keyword evidence="8" id="KW-1133">Transmembrane helix</keyword>
<evidence type="ECO:0000256" key="3">
    <source>
        <dbReference type="ARBA" id="ARBA00022553"/>
    </source>
</evidence>
<feature type="domain" description="Signal transduction histidine kinase subgroup 2 dimerisation and phosphoacceptor" evidence="9">
    <location>
        <begin position="325"/>
        <end position="394"/>
    </location>
</feature>
<dbReference type="PANTHER" id="PTHR41523:SF8">
    <property type="entry name" value="ETHYLENE RESPONSE SENSOR PROTEIN"/>
    <property type="match status" value="1"/>
</dbReference>
<reference evidence="10 11" key="1">
    <citation type="submission" date="2020-03" db="EMBL/GenBank/DDBJ databases">
        <title>Genomic Encyclopedia of Type Strains, Phase IV (KMG-IV): sequencing the most valuable type-strain genomes for metagenomic binning, comparative biology and taxonomic classification.</title>
        <authorList>
            <person name="Goeker M."/>
        </authorList>
    </citation>
    <scope>NUCLEOTIDE SEQUENCE [LARGE SCALE GENOMIC DNA]</scope>
    <source>
        <strain evidence="10 11">DSM 27651</strain>
    </source>
</reference>
<evidence type="ECO:0000256" key="1">
    <source>
        <dbReference type="ARBA" id="ARBA00000085"/>
    </source>
</evidence>
<feature type="transmembrane region" description="Helical" evidence="8">
    <location>
        <begin position="233"/>
        <end position="254"/>
    </location>
</feature>
<dbReference type="Pfam" id="PF07568">
    <property type="entry name" value="HisKA_2"/>
    <property type="match status" value="1"/>
</dbReference>
<keyword evidence="11" id="KW-1185">Reference proteome</keyword>
<gene>
    <name evidence="10" type="ORF">GGR88_000147</name>
</gene>
<comment type="catalytic activity">
    <reaction evidence="1">
        <text>ATP + protein L-histidine = ADP + protein N-phospho-L-histidine.</text>
        <dbReference type="EC" id="2.7.13.3"/>
    </reaction>
</comment>
<protein>
    <recommendedName>
        <fullName evidence="2">histidine kinase</fullName>
        <ecNumber evidence="2">2.7.13.3</ecNumber>
    </recommendedName>
</protein>
<dbReference type="InterPro" id="IPR011495">
    <property type="entry name" value="Sig_transdc_His_kin_sub2_dim/P"/>
</dbReference>